<dbReference type="GO" id="GO:0006355">
    <property type="term" value="P:regulation of DNA-templated transcription"/>
    <property type="evidence" value="ECO:0007669"/>
    <property type="project" value="InterPro"/>
</dbReference>
<evidence type="ECO:0000256" key="3">
    <source>
        <dbReference type="ARBA" id="ARBA00023163"/>
    </source>
</evidence>
<dbReference type="AlphaFoldDB" id="A0AAV2CRA2"/>
<feature type="region of interest" description="Disordered" evidence="5">
    <location>
        <begin position="161"/>
        <end position="187"/>
    </location>
</feature>
<keyword evidence="1" id="KW-0805">Transcription regulation</keyword>
<dbReference type="PROSITE" id="PS51005">
    <property type="entry name" value="NAC"/>
    <property type="match status" value="1"/>
</dbReference>
<evidence type="ECO:0000256" key="1">
    <source>
        <dbReference type="ARBA" id="ARBA00023015"/>
    </source>
</evidence>
<feature type="compositionally biased region" description="Basic and acidic residues" evidence="5">
    <location>
        <begin position="137"/>
        <end position="147"/>
    </location>
</feature>
<organism evidence="7 8">
    <name type="scientific">Linum trigynum</name>
    <dbReference type="NCBI Taxonomy" id="586398"/>
    <lineage>
        <taxon>Eukaryota</taxon>
        <taxon>Viridiplantae</taxon>
        <taxon>Streptophyta</taxon>
        <taxon>Embryophyta</taxon>
        <taxon>Tracheophyta</taxon>
        <taxon>Spermatophyta</taxon>
        <taxon>Magnoliopsida</taxon>
        <taxon>eudicotyledons</taxon>
        <taxon>Gunneridae</taxon>
        <taxon>Pentapetalae</taxon>
        <taxon>rosids</taxon>
        <taxon>fabids</taxon>
        <taxon>Malpighiales</taxon>
        <taxon>Linaceae</taxon>
        <taxon>Linum</taxon>
    </lineage>
</organism>
<feature type="compositionally biased region" description="Basic and acidic residues" evidence="5">
    <location>
        <begin position="9"/>
        <end position="25"/>
    </location>
</feature>
<name>A0AAV2CRA2_9ROSI</name>
<dbReference type="SUPFAM" id="SSF101941">
    <property type="entry name" value="NAC domain"/>
    <property type="match status" value="1"/>
</dbReference>
<dbReference type="Pfam" id="PF02365">
    <property type="entry name" value="NAM"/>
    <property type="match status" value="1"/>
</dbReference>
<feature type="region of interest" description="Disordered" evidence="5">
    <location>
        <begin position="121"/>
        <end position="147"/>
    </location>
</feature>
<evidence type="ECO:0000256" key="5">
    <source>
        <dbReference type="SAM" id="MobiDB-lite"/>
    </source>
</evidence>
<protein>
    <recommendedName>
        <fullName evidence="6">NAC domain-containing protein</fullName>
    </recommendedName>
</protein>
<dbReference type="PANTHER" id="PTHR31719">
    <property type="entry name" value="NAC TRANSCRIPTION FACTOR 56"/>
    <property type="match status" value="1"/>
</dbReference>
<dbReference type="Gene3D" id="2.170.150.80">
    <property type="entry name" value="NAC domain"/>
    <property type="match status" value="1"/>
</dbReference>
<evidence type="ECO:0000313" key="7">
    <source>
        <dbReference type="EMBL" id="CAL1358619.1"/>
    </source>
</evidence>
<feature type="domain" description="NAC" evidence="6">
    <location>
        <begin position="46"/>
        <end position="223"/>
    </location>
</feature>
<evidence type="ECO:0000256" key="4">
    <source>
        <dbReference type="ARBA" id="ARBA00023242"/>
    </source>
</evidence>
<dbReference type="Proteomes" id="UP001497516">
    <property type="component" value="Chromosome 10"/>
</dbReference>
<evidence type="ECO:0000259" key="6">
    <source>
        <dbReference type="PROSITE" id="PS51005"/>
    </source>
</evidence>
<accession>A0AAV2CRA2</accession>
<dbReference type="InterPro" id="IPR036093">
    <property type="entry name" value="NAC_dom_sf"/>
</dbReference>
<dbReference type="PANTHER" id="PTHR31719:SF43">
    <property type="entry name" value="NAC TRANSCRIPTION FACTOR 56"/>
    <property type="match status" value="1"/>
</dbReference>
<evidence type="ECO:0000313" key="8">
    <source>
        <dbReference type="Proteomes" id="UP001497516"/>
    </source>
</evidence>
<dbReference type="GO" id="GO:0003677">
    <property type="term" value="F:DNA binding"/>
    <property type="evidence" value="ECO:0007669"/>
    <property type="project" value="UniProtKB-KW"/>
</dbReference>
<gene>
    <name evidence="7" type="ORF">LTRI10_LOCUS6165</name>
</gene>
<keyword evidence="4" id="KW-0539">Nucleus</keyword>
<dbReference type="EMBL" id="OZ034814">
    <property type="protein sequence ID" value="CAL1358619.1"/>
    <property type="molecule type" value="Genomic_DNA"/>
</dbReference>
<keyword evidence="8" id="KW-1185">Reference proteome</keyword>
<feature type="region of interest" description="Disordered" evidence="5">
    <location>
        <begin position="1"/>
        <end position="25"/>
    </location>
</feature>
<sequence length="406" mass="45011">MDQNLVHPQEVEKEGEQNQQKAGKEAVDELKRCLQGFKWDTMTKILPIGVKFAPSDTDLVDLLETKIASPEEKFSGITCDFDVYTCHPENLHSMSEGYRHHDGKMYIFSQLKWQNESGKKMERGVAPSGHWKLSGSKSKETDHIENSKGVKVATKASLAFHGKPCGKPSNGDDDNNNNSNGDASKKELKTKWLMQEYRLISPTVTKISGGINTETALCVVYNFDQKGTNKEETGYRRSSSPEEEEVIYGGNGDQSISGCSSVSPPPPQNQKLVTNGFSTSHHHHNQQPCFPHHQNQPINGAIPLYQSYPLHEYNQSFYPPPLPPPPPAAAFQAPGFNTNYQQNGCGNGTMRFGNNAVVENGGWQQQGSYYEWGEQSNGNGEVSQSGYLSDVLLVFNNRKRPAENGV</sequence>
<dbReference type="InterPro" id="IPR003441">
    <property type="entry name" value="NAC-dom"/>
</dbReference>
<keyword evidence="2" id="KW-0238">DNA-binding</keyword>
<evidence type="ECO:0000256" key="2">
    <source>
        <dbReference type="ARBA" id="ARBA00023125"/>
    </source>
</evidence>
<proteinExistence type="predicted"/>
<keyword evidence="3" id="KW-0804">Transcription</keyword>
<reference evidence="7 8" key="1">
    <citation type="submission" date="2024-04" db="EMBL/GenBank/DDBJ databases">
        <authorList>
            <person name="Fracassetti M."/>
        </authorList>
    </citation>
    <scope>NUCLEOTIDE SEQUENCE [LARGE SCALE GENOMIC DNA]</scope>
</reference>